<evidence type="ECO:0000313" key="2">
    <source>
        <dbReference type="EMBL" id="SPY93760.1"/>
    </source>
</evidence>
<proteinExistence type="predicted"/>
<gene>
    <name evidence="2" type="ORF">NCTC10975_00083</name>
</gene>
<dbReference type="RefSeq" id="WP_259344581.1">
    <property type="nucleotide sequence ID" value="NZ_CAXOJF010000002.1"/>
</dbReference>
<sequence>MTPEEKLKQYDEKLEEAQKLVRFIEESRREHINRYNLNRK</sequence>
<reference evidence="2 3" key="1">
    <citation type="submission" date="2018-06" db="EMBL/GenBank/DDBJ databases">
        <authorList>
            <consortium name="Pathogen Informatics"/>
            <person name="Doyle S."/>
        </authorList>
    </citation>
    <scope>NUCLEOTIDE SEQUENCE [LARGE SCALE GENOMIC DNA]</scope>
    <source>
        <strain evidence="2 3">NCTC10975</strain>
    </source>
</reference>
<dbReference type="AlphaFoldDB" id="A0A2X2DH68"/>
<evidence type="ECO:0000256" key="1">
    <source>
        <dbReference type="SAM" id="Coils"/>
    </source>
</evidence>
<dbReference type="Proteomes" id="UP000251485">
    <property type="component" value="Unassembled WGS sequence"/>
</dbReference>
<keyword evidence="1" id="KW-0175">Coiled coil</keyword>
<name>A0A2X2DH68_PROMI</name>
<dbReference type="EMBL" id="UAUE01000001">
    <property type="protein sequence ID" value="SPY93760.1"/>
    <property type="molecule type" value="Genomic_DNA"/>
</dbReference>
<organism evidence="2 3">
    <name type="scientific">Proteus mirabilis</name>
    <dbReference type="NCBI Taxonomy" id="584"/>
    <lineage>
        <taxon>Bacteria</taxon>
        <taxon>Pseudomonadati</taxon>
        <taxon>Pseudomonadota</taxon>
        <taxon>Gammaproteobacteria</taxon>
        <taxon>Enterobacterales</taxon>
        <taxon>Morganellaceae</taxon>
        <taxon>Proteus</taxon>
    </lineage>
</organism>
<accession>A0A2X2DH68</accession>
<feature type="coiled-coil region" evidence="1">
    <location>
        <begin position="7"/>
        <end position="34"/>
    </location>
</feature>
<protein>
    <submittedName>
        <fullName evidence="2">Uncharacterized protein</fullName>
    </submittedName>
</protein>
<evidence type="ECO:0000313" key="3">
    <source>
        <dbReference type="Proteomes" id="UP000251485"/>
    </source>
</evidence>